<evidence type="ECO:0000256" key="2">
    <source>
        <dbReference type="ARBA" id="ARBA00023125"/>
    </source>
</evidence>
<dbReference type="InterPro" id="IPR009057">
    <property type="entry name" value="Homeodomain-like_sf"/>
</dbReference>
<dbReference type="PANTHER" id="PTHR47893">
    <property type="entry name" value="REGULATORY PROTEIN PCHR"/>
    <property type="match status" value="1"/>
</dbReference>
<dbReference type="InterPro" id="IPR018062">
    <property type="entry name" value="HTH_AraC-typ_CS"/>
</dbReference>
<dbReference type="Gene3D" id="1.10.10.60">
    <property type="entry name" value="Homeodomain-like"/>
    <property type="match status" value="2"/>
</dbReference>
<dbReference type="InterPro" id="IPR020449">
    <property type="entry name" value="Tscrpt_reg_AraC-type_HTH"/>
</dbReference>
<organism evidence="5 6">
    <name type="scientific">Anaeromicrobium sediminis</name>
    <dbReference type="NCBI Taxonomy" id="1478221"/>
    <lineage>
        <taxon>Bacteria</taxon>
        <taxon>Bacillati</taxon>
        <taxon>Bacillota</taxon>
        <taxon>Clostridia</taxon>
        <taxon>Peptostreptococcales</taxon>
        <taxon>Thermotaleaceae</taxon>
        <taxon>Anaeromicrobium</taxon>
    </lineage>
</organism>
<dbReference type="SMART" id="SM00342">
    <property type="entry name" value="HTH_ARAC"/>
    <property type="match status" value="1"/>
</dbReference>
<evidence type="ECO:0000313" key="6">
    <source>
        <dbReference type="Proteomes" id="UP000216024"/>
    </source>
</evidence>
<dbReference type="PRINTS" id="PR00032">
    <property type="entry name" value="HTHARAC"/>
</dbReference>
<dbReference type="InterPro" id="IPR053142">
    <property type="entry name" value="PchR_regulatory_protein"/>
</dbReference>
<dbReference type="InterPro" id="IPR018060">
    <property type="entry name" value="HTH_AraC"/>
</dbReference>
<dbReference type="SUPFAM" id="SSF46689">
    <property type="entry name" value="Homeodomain-like"/>
    <property type="match status" value="2"/>
</dbReference>
<dbReference type="PROSITE" id="PS01124">
    <property type="entry name" value="HTH_ARAC_FAMILY_2"/>
    <property type="match status" value="1"/>
</dbReference>
<dbReference type="PANTHER" id="PTHR47893:SF1">
    <property type="entry name" value="REGULATORY PROTEIN PCHR"/>
    <property type="match status" value="1"/>
</dbReference>
<evidence type="ECO:0000256" key="3">
    <source>
        <dbReference type="ARBA" id="ARBA00023163"/>
    </source>
</evidence>
<protein>
    <submittedName>
        <fullName evidence="5">AraC family transcriptional regulator</fullName>
    </submittedName>
</protein>
<proteinExistence type="predicted"/>
<gene>
    <name evidence="5" type="ORF">CCE28_03875</name>
</gene>
<dbReference type="GO" id="GO:0003700">
    <property type="term" value="F:DNA-binding transcription factor activity"/>
    <property type="evidence" value="ECO:0007669"/>
    <property type="project" value="InterPro"/>
</dbReference>
<evidence type="ECO:0000313" key="5">
    <source>
        <dbReference type="EMBL" id="PAB60687.1"/>
    </source>
</evidence>
<keyword evidence="6" id="KW-1185">Reference proteome</keyword>
<dbReference type="AlphaFoldDB" id="A0A267MMM7"/>
<name>A0A267MMM7_9FIRM</name>
<dbReference type="RefSeq" id="WP_095131165.1">
    <property type="nucleotide sequence ID" value="NZ_NIBG01000002.1"/>
</dbReference>
<keyword evidence="3" id="KW-0804">Transcription</keyword>
<accession>A0A267MMM7</accession>
<evidence type="ECO:0000259" key="4">
    <source>
        <dbReference type="PROSITE" id="PS01124"/>
    </source>
</evidence>
<dbReference type="OrthoDB" id="9772607at2"/>
<sequence length="327" mass="38304">MKIKKSIVDGYYKHVEETYCCKTLDELLGKKYIIGEEFGSGNFSRMKIEEGLEISKLKINSPIEIDFDNRYFQDEILEVGYCYGGHIKIFSFPDNREYELKGGDIFIYKTLNNIDYFKFKYEKCKTVSITMNFNTAKNTINPIWEDRFIVDWQENINNMFKGNILLVEKNSYNLKQIAEQIDSISIDNVMGYMKLKLKAIEFITTLFEEKFAENSCQNSKEEVVQEVIRAKDIIGKNLENPPSVKELASDLNISVYKLQKGFKNITGNTVYEYIKKARIHKAEDLLKNTNMTIMEITNELGYENPSKFANLFKRYNNITPLKYRKLQ</sequence>
<feature type="domain" description="HTH araC/xylS-type" evidence="4">
    <location>
        <begin position="228"/>
        <end position="326"/>
    </location>
</feature>
<dbReference type="PROSITE" id="PS00041">
    <property type="entry name" value="HTH_ARAC_FAMILY_1"/>
    <property type="match status" value="1"/>
</dbReference>
<evidence type="ECO:0000256" key="1">
    <source>
        <dbReference type="ARBA" id="ARBA00023015"/>
    </source>
</evidence>
<comment type="caution">
    <text evidence="5">The sequence shown here is derived from an EMBL/GenBank/DDBJ whole genome shotgun (WGS) entry which is preliminary data.</text>
</comment>
<keyword evidence="2" id="KW-0238">DNA-binding</keyword>
<dbReference type="Proteomes" id="UP000216024">
    <property type="component" value="Unassembled WGS sequence"/>
</dbReference>
<reference evidence="5 6" key="1">
    <citation type="submission" date="2017-06" db="EMBL/GenBank/DDBJ databases">
        <title>Draft genome sequence of anaerobic fermentative bacterium Anaeromicrobium sediminis DY2726D isolated from West Pacific Ocean sediments.</title>
        <authorList>
            <person name="Zeng X."/>
        </authorList>
    </citation>
    <scope>NUCLEOTIDE SEQUENCE [LARGE SCALE GENOMIC DNA]</scope>
    <source>
        <strain evidence="5 6">DY2726D</strain>
    </source>
</reference>
<dbReference type="GO" id="GO:0043565">
    <property type="term" value="F:sequence-specific DNA binding"/>
    <property type="evidence" value="ECO:0007669"/>
    <property type="project" value="InterPro"/>
</dbReference>
<dbReference type="Pfam" id="PF12833">
    <property type="entry name" value="HTH_18"/>
    <property type="match status" value="1"/>
</dbReference>
<keyword evidence="1" id="KW-0805">Transcription regulation</keyword>
<dbReference type="EMBL" id="NIBG01000002">
    <property type="protein sequence ID" value="PAB60687.1"/>
    <property type="molecule type" value="Genomic_DNA"/>
</dbReference>